<proteinExistence type="predicted"/>
<dbReference type="EMBL" id="CP009110">
    <property type="protein sequence ID" value="AIJ23026.1"/>
    <property type="molecule type" value="Genomic_DNA"/>
</dbReference>
<dbReference type="eggNOG" id="COG2814">
    <property type="taxonomic scope" value="Bacteria"/>
</dbReference>
<keyword evidence="1" id="KW-0472">Membrane</keyword>
<name>A0A076MVK1_AMYME</name>
<organism evidence="2 3">
    <name type="scientific">Amycolatopsis methanolica 239</name>
    <dbReference type="NCBI Taxonomy" id="1068978"/>
    <lineage>
        <taxon>Bacteria</taxon>
        <taxon>Bacillati</taxon>
        <taxon>Actinomycetota</taxon>
        <taxon>Actinomycetes</taxon>
        <taxon>Pseudonocardiales</taxon>
        <taxon>Pseudonocardiaceae</taxon>
        <taxon>Amycolatopsis</taxon>
        <taxon>Amycolatopsis methanolica group</taxon>
    </lineage>
</organism>
<dbReference type="SUPFAM" id="SSF103473">
    <property type="entry name" value="MFS general substrate transporter"/>
    <property type="match status" value="1"/>
</dbReference>
<reference evidence="2 3" key="1">
    <citation type="submission" date="2014-07" db="EMBL/GenBank/DDBJ databases">
        <title>Whole Genome Sequence of the Amycolatopsis methanolica 239.</title>
        <authorList>
            <person name="Tang B."/>
        </authorList>
    </citation>
    <scope>NUCLEOTIDE SEQUENCE [LARGE SCALE GENOMIC DNA]</scope>
    <source>
        <strain evidence="2 3">239</strain>
    </source>
</reference>
<keyword evidence="1" id="KW-1133">Transmembrane helix</keyword>
<protein>
    <submittedName>
        <fullName evidence="2">Major facilitator superfamily MFS_1</fullName>
    </submittedName>
</protein>
<dbReference type="Proteomes" id="UP000062973">
    <property type="component" value="Chromosome"/>
</dbReference>
<sequence length="53" mass="5290">MVFYSLGSALGATATTALFEAVGWTGCALLGAAFALAALGAWAVSERGRARSP</sequence>
<dbReference type="KEGG" id="amq:AMETH_2934"/>
<dbReference type="AlphaFoldDB" id="A0A076MVK1"/>
<dbReference type="InterPro" id="IPR036259">
    <property type="entry name" value="MFS_trans_sf"/>
</dbReference>
<keyword evidence="1" id="KW-0812">Transmembrane</keyword>
<dbReference type="RefSeq" id="WP_017988023.1">
    <property type="nucleotide sequence ID" value="NZ_AQUL01000002.1"/>
</dbReference>
<keyword evidence="3" id="KW-1185">Reference proteome</keyword>
<dbReference type="PATRIC" id="fig|1068978.7.peg.3131"/>
<dbReference type="HOGENOM" id="CLU_212484_0_0_11"/>
<gene>
    <name evidence="2" type="ORF">AMETH_2934</name>
</gene>
<accession>A0A076MVK1</accession>
<feature type="transmembrane region" description="Helical" evidence="1">
    <location>
        <begin position="21"/>
        <end position="44"/>
    </location>
</feature>
<evidence type="ECO:0000313" key="3">
    <source>
        <dbReference type="Proteomes" id="UP000062973"/>
    </source>
</evidence>
<evidence type="ECO:0000313" key="2">
    <source>
        <dbReference type="EMBL" id="AIJ23026.1"/>
    </source>
</evidence>
<evidence type="ECO:0000256" key="1">
    <source>
        <dbReference type="SAM" id="Phobius"/>
    </source>
</evidence>